<feature type="compositionally biased region" description="Basic and acidic residues" evidence="1">
    <location>
        <begin position="110"/>
        <end position="119"/>
    </location>
</feature>
<feature type="region of interest" description="Disordered" evidence="1">
    <location>
        <begin position="71"/>
        <end position="119"/>
    </location>
</feature>
<feature type="compositionally biased region" description="Low complexity" evidence="1">
    <location>
        <begin position="84"/>
        <end position="105"/>
    </location>
</feature>
<evidence type="ECO:0000259" key="2">
    <source>
        <dbReference type="Pfam" id="PF00155"/>
    </source>
</evidence>
<dbReference type="OrthoDB" id="7042322at2759"/>
<accession>A0A2R2MNN0</accession>
<name>A0A2R2MNN0_LINAN</name>
<dbReference type="Gene3D" id="3.90.1150.10">
    <property type="entry name" value="Aspartate Aminotransferase, domain 1"/>
    <property type="match status" value="1"/>
</dbReference>
<evidence type="ECO:0000256" key="1">
    <source>
        <dbReference type="SAM" id="MobiDB-lite"/>
    </source>
</evidence>
<sequence length="119" mass="13550">MYMMIGIDIEHFPGITDDMAFAEMMVTEQSVFCLPGKCFQYPNYFRVVLSVPEEQMVTACQRIKDFCRDHYKGPSENNSTAVKNSNGDRNINANNNSNADSSSSILYSIPEHDEIHEEK</sequence>
<dbReference type="PANTHER" id="PTHR45744">
    <property type="entry name" value="TYROSINE AMINOTRANSFERASE"/>
    <property type="match status" value="1"/>
</dbReference>
<keyword evidence="3" id="KW-1185">Reference proteome</keyword>
<dbReference type="GO" id="GO:0006572">
    <property type="term" value="P:L-tyrosine catabolic process"/>
    <property type="evidence" value="ECO:0007669"/>
    <property type="project" value="TreeGrafter"/>
</dbReference>
<gene>
    <name evidence="4" type="primary">LOC112042106</name>
</gene>
<feature type="domain" description="Aminotransferase class I/classII large" evidence="2">
    <location>
        <begin position="1"/>
        <end position="63"/>
    </location>
</feature>
<evidence type="ECO:0000313" key="3">
    <source>
        <dbReference type="Proteomes" id="UP000085678"/>
    </source>
</evidence>
<dbReference type="PANTHER" id="PTHR45744:SF2">
    <property type="entry name" value="TYROSINE AMINOTRANSFERASE"/>
    <property type="match status" value="1"/>
</dbReference>
<evidence type="ECO:0000313" key="4">
    <source>
        <dbReference type="RefSeq" id="XP_023931821.1"/>
    </source>
</evidence>
<dbReference type="GeneID" id="112042106"/>
<dbReference type="AlphaFoldDB" id="A0A2R2MNN0"/>
<organism evidence="3 4">
    <name type="scientific">Lingula anatina</name>
    <name type="common">Brachiopod</name>
    <name type="synonym">Lingula unguis</name>
    <dbReference type="NCBI Taxonomy" id="7574"/>
    <lineage>
        <taxon>Eukaryota</taxon>
        <taxon>Metazoa</taxon>
        <taxon>Spiralia</taxon>
        <taxon>Lophotrochozoa</taxon>
        <taxon>Brachiopoda</taxon>
        <taxon>Linguliformea</taxon>
        <taxon>Lingulata</taxon>
        <taxon>Lingulida</taxon>
        <taxon>Linguloidea</taxon>
        <taxon>Lingulidae</taxon>
        <taxon>Lingula</taxon>
    </lineage>
</organism>
<dbReference type="KEGG" id="lak:112042106"/>
<protein>
    <submittedName>
        <fullName evidence="4">Tyrosine aminotransferase-like</fullName>
    </submittedName>
</protein>
<dbReference type="InParanoid" id="A0A2R2MNN0"/>
<dbReference type="SUPFAM" id="SSF53383">
    <property type="entry name" value="PLP-dependent transferases"/>
    <property type="match status" value="1"/>
</dbReference>
<dbReference type="Proteomes" id="UP000085678">
    <property type="component" value="Unplaced"/>
</dbReference>
<dbReference type="GO" id="GO:0030170">
    <property type="term" value="F:pyridoxal phosphate binding"/>
    <property type="evidence" value="ECO:0007669"/>
    <property type="project" value="InterPro"/>
</dbReference>
<dbReference type="STRING" id="7574.A0A2R2MNN0"/>
<dbReference type="GO" id="GO:0004838">
    <property type="term" value="F:L-tyrosine-2-oxoglutarate transaminase activity"/>
    <property type="evidence" value="ECO:0007669"/>
    <property type="project" value="TreeGrafter"/>
</dbReference>
<dbReference type="InterPro" id="IPR015422">
    <property type="entry name" value="PyrdxlP-dep_Trfase_small"/>
</dbReference>
<dbReference type="InterPro" id="IPR004839">
    <property type="entry name" value="Aminotransferase_I/II_large"/>
</dbReference>
<dbReference type="GO" id="GO:0006559">
    <property type="term" value="P:L-phenylalanine catabolic process"/>
    <property type="evidence" value="ECO:0007669"/>
    <property type="project" value="TreeGrafter"/>
</dbReference>
<reference evidence="4" key="1">
    <citation type="submission" date="2025-08" db="UniProtKB">
        <authorList>
            <consortium name="RefSeq"/>
        </authorList>
    </citation>
    <scope>IDENTIFICATION</scope>
    <source>
        <tissue evidence="4">Gonads</tissue>
    </source>
</reference>
<dbReference type="InterPro" id="IPR015424">
    <property type="entry name" value="PyrdxlP-dep_Trfase"/>
</dbReference>
<dbReference type="Pfam" id="PF00155">
    <property type="entry name" value="Aminotran_1_2"/>
    <property type="match status" value="1"/>
</dbReference>
<proteinExistence type="predicted"/>
<dbReference type="RefSeq" id="XP_023931821.1">
    <property type="nucleotide sequence ID" value="XM_024076053.1"/>
</dbReference>